<dbReference type="Pfam" id="PF20014">
    <property type="entry name" value="GAP1-M"/>
    <property type="match status" value="1"/>
</dbReference>
<dbReference type="AlphaFoldDB" id="A0A0A6RVG6"/>
<evidence type="ECO:0000313" key="5">
    <source>
        <dbReference type="Proteomes" id="UP000030428"/>
    </source>
</evidence>
<protein>
    <submittedName>
        <fullName evidence="3">Uncharacterized protein</fullName>
    </submittedName>
</protein>
<dbReference type="EMBL" id="JSZA02000043">
    <property type="protein sequence ID" value="TGO03081.1"/>
    <property type="molecule type" value="Genomic_DNA"/>
</dbReference>
<evidence type="ECO:0000259" key="1">
    <source>
        <dbReference type="Pfam" id="PF20013"/>
    </source>
</evidence>
<evidence type="ECO:0000259" key="2">
    <source>
        <dbReference type="Pfam" id="PF20014"/>
    </source>
</evidence>
<reference evidence="3 5" key="1">
    <citation type="journal article" date="2016" name="Front. Microbiol.">
        <title>Single-Cell (Meta-)Genomics of a Dimorphic Candidatus Thiomargarita nelsonii Reveals Genomic Plasticity.</title>
        <authorList>
            <person name="Flood B.E."/>
            <person name="Fliss P."/>
            <person name="Jones D.S."/>
            <person name="Dick G.J."/>
            <person name="Jain S."/>
            <person name="Kaster A.K."/>
            <person name="Winkel M."/>
            <person name="Mussmann M."/>
            <person name="Bailey J."/>
        </authorList>
    </citation>
    <scope>NUCLEOTIDE SEQUENCE [LARGE SCALE GENOMIC DNA]</scope>
    <source>
        <strain evidence="3">Hydrate Ridge</strain>
    </source>
</reference>
<accession>A0A0A6RVG6</accession>
<dbReference type="Pfam" id="PF20013">
    <property type="entry name" value="GAP1-N2"/>
    <property type="match status" value="1"/>
</dbReference>
<comment type="caution">
    <text evidence="3">The sequence shown here is derived from an EMBL/GenBank/DDBJ whole genome shotgun (WGS) entry which is preliminary data.</text>
</comment>
<sequence>MKQLKKIIGFQLHYTSCRYGRSGQAGFQTRAMSSDIKPDEQRAVEPLGIYQPPRNTEAAQYFPKAYRNAYLGTGRLAIIKSAYVGQDYTRRLGNYFSHALIIKDRLPDDIWPVDLYEWDGWKDKLLPAEDTEDASFELPVVTLTPDKKAYAFTELQEFIKEESDRKNQFAYMIQAVFMRRETSRNVVIKDNETNGLFWIACLQKSFPPSHQKELDCSSYQFDPRACLAVNVTLGETDFVLGENERKYQFYVFDFVEGNHSQVGTLNEYATTVSTWMSTQPERLQDFYEFTRLFKHNSLNNELISLLHLFQLSINRVLGEKELVDVLDFVNSYTKPENFARILQIIGSADLTKSENPAILTHLIRFFIKSADSEYRLLSYQLIIRLFDNDGGLIEEINALRSEAKAAFGADEFSSLFLSAPHLSKITSNMLPPEKLSFAINELISSIRAAKVYEDDHFRQFVEQVVLANVPQRLEYLLTPFVDDPIAVASICVYISEIFAEQSEVSDESMKNLARFFSDKKYRFSIINTMKGSRSTWQILEEEWKYAIAKQRDKVAAHASYYQHVLQDESEFSQRYLPVFSAKLWDLLSKKDRLAQAIAWIRDKQTEPLAEELENTVFQTASEKVSFEPKDRQSDILYNMLVDQVNSRNIVLCPNRLVLRDAIIKLDVENFDFDKQPLNEIKAALVGVDNKTYKEFSQIYLPLILSCLTKKEQHGLVIKAVFCREHVDIFKQSYGLFFDKRSAKQFDDADMAALSFWLYLNDEDKETFQLIQASAIDWLLSHISAKLKDKAYSRGEIKKEKNTLFRSLWRKWRK</sequence>
<feature type="domain" description="GTPase-associated protein 1 middle" evidence="2">
    <location>
        <begin position="155"/>
        <end position="255"/>
    </location>
</feature>
<evidence type="ECO:0000313" key="4">
    <source>
        <dbReference type="EMBL" id="TGO03081.1"/>
    </source>
</evidence>
<name>A0A0A6RVG6_9GAMM</name>
<proteinExistence type="predicted"/>
<dbReference type="Proteomes" id="UP000030428">
    <property type="component" value="Unassembled WGS sequence"/>
</dbReference>
<evidence type="ECO:0000313" key="3">
    <source>
        <dbReference type="EMBL" id="KHD07856.1"/>
    </source>
</evidence>
<dbReference type="InterPro" id="IPR045401">
    <property type="entry name" value="GAP1-M"/>
</dbReference>
<gene>
    <name evidence="3" type="ORF">PN36_13115</name>
    <name evidence="4" type="ORF">PN36_13175</name>
</gene>
<organism evidence="3 5">
    <name type="scientific">Candidatus Thiomargarita nelsonii</name>
    <dbReference type="NCBI Taxonomy" id="1003181"/>
    <lineage>
        <taxon>Bacteria</taxon>
        <taxon>Pseudomonadati</taxon>
        <taxon>Pseudomonadota</taxon>
        <taxon>Gammaproteobacteria</taxon>
        <taxon>Thiotrichales</taxon>
        <taxon>Thiotrichaceae</taxon>
        <taxon>Thiomargarita</taxon>
    </lineage>
</organism>
<dbReference type="InterPro" id="IPR045402">
    <property type="entry name" value="GAP1-N2"/>
</dbReference>
<feature type="domain" description="GTPase-associated protein 1 N-terminal" evidence="1">
    <location>
        <begin position="11"/>
        <end position="129"/>
    </location>
</feature>
<keyword evidence="5" id="KW-1185">Reference proteome</keyword>
<dbReference type="EMBL" id="JSZA02000042">
    <property type="protein sequence ID" value="KHD07856.1"/>
    <property type="molecule type" value="Genomic_DNA"/>
</dbReference>